<feature type="transmembrane region" description="Helical" evidence="1">
    <location>
        <begin position="24"/>
        <end position="44"/>
    </location>
</feature>
<dbReference type="OrthoDB" id="3825993at2"/>
<evidence type="ECO:0000256" key="1">
    <source>
        <dbReference type="SAM" id="Phobius"/>
    </source>
</evidence>
<dbReference type="AlphaFoldDB" id="A0A4R6KQB5"/>
<accession>A0A4R6KQB5</accession>
<keyword evidence="1" id="KW-0812">Transmembrane</keyword>
<gene>
    <name evidence="2" type="ORF">EV643_101686</name>
</gene>
<dbReference type="EMBL" id="SNWQ01000001">
    <property type="protein sequence ID" value="TDO54895.1"/>
    <property type="molecule type" value="Genomic_DNA"/>
</dbReference>
<proteinExistence type="predicted"/>
<organism evidence="2 3">
    <name type="scientific">Kribbella caucasensis</name>
    <dbReference type="NCBI Taxonomy" id="2512215"/>
    <lineage>
        <taxon>Bacteria</taxon>
        <taxon>Bacillati</taxon>
        <taxon>Actinomycetota</taxon>
        <taxon>Actinomycetes</taxon>
        <taxon>Propionibacteriales</taxon>
        <taxon>Kribbellaceae</taxon>
        <taxon>Kribbella</taxon>
    </lineage>
</organism>
<dbReference type="RefSeq" id="WP_133798424.1">
    <property type="nucleotide sequence ID" value="NZ_SNWQ01000001.1"/>
</dbReference>
<reference evidence="2 3" key="1">
    <citation type="submission" date="2019-03" db="EMBL/GenBank/DDBJ databases">
        <title>Genomic Encyclopedia of Type Strains, Phase III (KMG-III): the genomes of soil and plant-associated and newly described type strains.</title>
        <authorList>
            <person name="Whitman W."/>
        </authorList>
    </citation>
    <scope>NUCLEOTIDE SEQUENCE [LARGE SCALE GENOMIC DNA]</scope>
    <source>
        <strain evidence="2 3">VKM Ac-2527</strain>
    </source>
</reference>
<keyword evidence="3" id="KW-1185">Reference proteome</keyword>
<protein>
    <submittedName>
        <fullName evidence="2">Uncharacterized protein</fullName>
    </submittedName>
</protein>
<dbReference type="Proteomes" id="UP000295388">
    <property type="component" value="Unassembled WGS sequence"/>
</dbReference>
<sequence>MESLDDVIDAMIADRVIHRHRRKWLIALAVVVVLAVVIWLTGGWKEHKGRSVPTLTAPVTVEAGRFEFGFTSAKIIRKPKGEYSKAETRLEVYLDIKNIDDEEQTSTYMSGGLLKLVVGGGEDPIDSNGATCHDELGYVFVYGLPSESCSAKFEVPVDFDAKEVEIGVMGEQYDAASELTGATDDKYWGAETAISVVRLPTTIETEEK</sequence>
<comment type="caution">
    <text evidence="2">The sequence shown here is derived from an EMBL/GenBank/DDBJ whole genome shotgun (WGS) entry which is preliminary data.</text>
</comment>
<keyword evidence="1" id="KW-1133">Transmembrane helix</keyword>
<keyword evidence="1" id="KW-0472">Membrane</keyword>
<evidence type="ECO:0000313" key="3">
    <source>
        <dbReference type="Proteomes" id="UP000295388"/>
    </source>
</evidence>
<name>A0A4R6KQB5_9ACTN</name>
<evidence type="ECO:0000313" key="2">
    <source>
        <dbReference type="EMBL" id="TDO54895.1"/>
    </source>
</evidence>